<name>A0A371Q3T5_STRIH</name>
<gene>
    <name evidence="2" type="ORF">DY245_16535</name>
</gene>
<reference evidence="2 3" key="1">
    <citation type="submission" date="2018-08" db="EMBL/GenBank/DDBJ databases">
        <title>Streptomyces NEAU-D10 sp. nov., a novel Actinomycete isolated from soil.</title>
        <authorList>
            <person name="Jin L."/>
        </authorList>
    </citation>
    <scope>NUCLEOTIDE SEQUENCE [LARGE SCALE GENOMIC DNA]</scope>
    <source>
        <strain evidence="2 3">NEAU-D10</strain>
    </source>
</reference>
<proteinExistence type="predicted"/>
<feature type="region of interest" description="Disordered" evidence="1">
    <location>
        <begin position="51"/>
        <end position="76"/>
    </location>
</feature>
<evidence type="ECO:0000256" key="1">
    <source>
        <dbReference type="SAM" id="MobiDB-lite"/>
    </source>
</evidence>
<comment type="caution">
    <text evidence="2">The sequence shown here is derived from an EMBL/GenBank/DDBJ whole genome shotgun (WGS) entry which is preliminary data.</text>
</comment>
<sequence length="124" mass="13648">MVGTLPAGQLRPARGFGAVGPRGQGTCHRPSQIRRGSDGLQRLAHRDFLTSRHIDSKPGLDGEGGGHDHRTRHCGGPDPGCRQHALRHPPYGLFVTGGLKRIGCYPQHRFTSTEFTLHLWDRDL</sequence>
<dbReference type="EMBL" id="QUAC01000127">
    <property type="protein sequence ID" value="REK89368.1"/>
    <property type="molecule type" value="Genomic_DNA"/>
</dbReference>
<organism evidence="2 3">
    <name type="scientific">Streptomyces inhibens</name>
    <dbReference type="NCBI Taxonomy" id="2293571"/>
    <lineage>
        <taxon>Bacteria</taxon>
        <taxon>Bacillati</taxon>
        <taxon>Actinomycetota</taxon>
        <taxon>Actinomycetes</taxon>
        <taxon>Kitasatosporales</taxon>
        <taxon>Streptomycetaceae</taxon>
        <taxon>Streptomyces</taxon>
    </lineage>
</organism>
<protein>
    <submittedName>
        <fullName evidence="2">Uncharacterized protein</fullName>
    </submittedName>
</protein>
<feature type="compositionally biased region" description="Basic and acidic residues" evidence="1">
    <location>
        <begin position="51"/>
        <end position="68"/>
    </location>
</feature>
<evidence type="ECO:0000313" key="2">
    <source>
        <dbReference type="EMBL" id="REK89368.1"/>
    </source>
</evidence>
<evidence type="ECO:0000313" key="3">
    <source>
        <dbReference type="Proteomes" id="UP000262477"/>
    </source>
</evidence>
<feature type="region of interest" description="Disordered" evidence="1">
    <location>
        <begin position="1"/>
        <end position="36"/>
    </location>
</feature>
<dbReference type="AlphaFoldDB" id="A0A371Q3T5"/>
<accession>A0A371Q3T5</accession>
<dbReference type="Proteomes" id="UP000262477">
    <property type="component" value="Unassembled WGS sequence"/>
</dbReference>
<keyword evidence="3" id="KW-1185">Reference proteome</keyword>